<organism evidence="1 2">
    <name type="scientific">Citrus sinensis</name>
    <name type="common">Sweet orange</name>
    <name type="synonym">Citrus aurantium var. sinensis</name>
    <dbReference type="NCBI Taxonomy" id="2711"/>
    <lineage>
        <taxon>Eukaryota</taxon>
        <taxon>Viridiplantae</taxon>
        <taxon>Streptophyta</taxon>
        <taxon>Embryophyta</taxon>
        <taxon>Tracheophyta</taxon>
        <taxon>Spermatophyta</taxon>
        <taxon>Magnoliopsida</taxon>
        <taxon>eudicotyledons</taxon>
        <taxon>Gunneridae</taxon>
        <taxon>Pentapetalae</taxon>
        <taxon>rosids</taxon>
        <taxon>malvids</taxon>
        <taxon>Sapindales</taxon>
        <taxon>Rutaceae</taxon>
        <taxon>Aurantioideae</taxon>
        <taxon>Citrus</taxon>
    </lineage>
</organism>
<evidence type="ECO:0000313" key="1">
    <source>
        <dbReference type="EMBL" id="KDO73068.1"/>
    </source>
</evidence>
<keyword evidence="2" id="KW-1185">Reference proteome</keyword>
<reference evidence="1 2" key="1">
    <citation type="submission" date="2014-04" db="EMBL/GenBank/DDBJ databases">
        <authorList>
            <consortium name="International Citrus Genome Consortium"/>
            <person name="Gmitter F."/>
            <person name="Chen C."/>
            <person name="Farmerie W."/>
            <person name="Harkins T."/>
            <person name="Desany B."/>
            <person name="Mohiuddin M."/>
            <person name="Kodira C."/>
            <person name="Borodovsky M."/>
            <person name="Lomsadze A."/>
            <person name="Burns P."/>
            <person name="Jenkins J."/>
            <person name="Prochnik S."/>
            <person name="Shu S."/>
            <person name="Chapman J."/>
            <person name="Pitluck S."/>
            <person name="Schmutz J."/>
            <person name="Rokhsar D."/>
        </authorList>
    </citation>
    <scope>NUCLEOTIDE SEQUENCE</scope>
</reference>
<feature type="non-terminal residue" evidence="1">
    <location>
        <position position="1"/>
    </location>
</feature>
<gene>
    <name evidence="1" type="ORF">CISIN_1g0008841mg</name>
</gene>
<protein>
    <submittedName>
        <fullName evidence="1">Uncharacterized protein</fullName>
    </submittedName>
</protein>
<evidence type="ECO:0000313" key="2">
    <source>
        <dbReference type="Proteomes" id="UP000027120"/>
    </source>
</evidence>
<accession>A0A067G0D7</accession>
<proteinExistence type="predicted"/>
<dbReference type="EMBL" id="KK784886">
    <property type="protein sequence ID" value="KDO73068.1"/>
    <property type="molecule type" value="Genomic_DNA"/>
</dbReference>
<dbReference type="Proteomes" id="UP000027120">
    <property type="component" value="Unassembled WGS sequence"/>
</dbReference>
<sequence length="13" mass="1466">QIGVIRSADRGYM</sequence>
<name>A0A067G0D7_CITSI</name>